<name>A0ABQ8K9H1_9APHY</name>
<evidence type="ECO:0000259" key="3">
    <source>
        <dbReference type="Pfam" id="PF20152"/>
    </source>
</evidence>
<dbReference type="PANTHER" id="PTHR40465:SF1">
    <property type="entry name" value="DUF6534 DOMAIN-CONTAINING PROTEIN"/>
    <property type="match status" value="1"/>
</dbReference>
<reference evidence="4 5" key="1">
    <citation type="journal article" date="2021" name="Environ. Microbiol.">
        <title>Gene family expansions and transcriptome signatures uncover fungal adaptations to wood decay.</title>
        <authorList>
            <person name="Hage H."/>
            <person name="Miyauchi S."/>
            <person name="Viragh M."/>
            <person name="Drula E."/>
            <person name="Min B."/>
            <person name="Chaduli D."/>
            <person name="Navarro D."/>
            <person name="Favel A."/>
            <person name="Norest M."/>
            <person name="Lesage-Meessen L."/>
            <person name="Balint B."/>
            <person name="Merenyi Z."/>
            <person name="de Eugenio L."/>
            <person name="Morin E."/>
            <person name="Martinez A.T."/>
            <person name="Baldrian P."/>
            <person name="Stursova M."/>
            <person name="Martinez M.J."/>
            <person name="Novotny C."/>
            <person name="Magnuson J.K."/>
            <person name="Spatafora J.W."/>
            <person name="Maurice S."/>
            <person name="Pangilinan J."/>
            <person name="Andreopoulos W."/>
            <person name="LaButti K."/>
            <person name="Hundley H."/>
            <person name="Na H."/>
            <person name="Kuo A."/>
            <person name="Barry K."/>
            <person name="Lipzen A."/>
            <person name="Henrissat B."/>
            <person name="Riley R."/>
            <person name="Ahrendt S."/>
            <person name="Nagy L.G."/>
            <person name="Grigoriev I.V."/>
            <person name="Martin F."/>
            <person name="Rosso M.N."/>
        </authorList>
    </citation>
    <scope>NUCLEOTIDE SEQUENCE [LARGE SCALE GENOMIC DNA]</scope>
    <source>
        <strain evidence="4 5">CIRM-BRFM 1785</strain>
    </source>
</reference>
<dbReference type="Pfam" id="PF20152">
    <property type="entry name" value="DUF6534"/>
    <property type="match status" value="1"/>
</dbReference>
<keyword evidence="2" id="KW-1133">Transmembrane helix</keyword>
<dbReference type="GeneID" id="71997480"/>
<dbReference type="RefSeq" id="XP_047776455.1">
    <property type="nucleotide sequence ID" value="XM_047916748.1"/>
</dbReference>
<evidence type="ECO:0000256" key="1">
    <source>
        <dbReference type="SAM" id="MobiDB-lite"/>
    </source>
</evidence>
<dbReference type="Proteomes" id="UP000814176">
    <property type="component" value="Unassembled WGS sequence"/>
</dbReference>
<dbReference type="PANTHER" id="PTHR40465">
    <property type="entry name" value="CHROMOSOME 1, WHOLE GENOME SHOTGUN SEQUENCE"/>
    <property type="match status" value="1"/>
</dbReference>
<keyword evidence="2" id="KW-0812">Transmembrane</keyword>
<evidence type="ECO:0000313" key="5">
    <source>
        <dbReference type="Proteomes" id="UP000814176"/>
    </source>
</evidence>
<feature type="transmembrane region" description="Helical" evidence="2">
    <location>
        <begin position="150"/>
        <end position="172"/>
    </location>
</feature>
<evidence type="ECO:0000256" key="2">
    <source>
        <dbReference type="SAM" id="Phobius"/>
    </source>
</evidence>
<proteinExistence type="predicted"/>
<sequence length="315" mass="34628">MLSPCLLSVMSVSSNDAGPPDTGTSGPILFQALLQYLLQGVVLSQGIKFSGSQEDHNDCIAMRIYVVALILLSILQTSLETYKVWHEVIDRRHWYLSPLHWSEFLLNGIICTWSTLVLVTLVANVILAVRIETTIGADSGYADPLRAGHWCFPLWVFGSLLLSLGLTGILSWCLYKSRTGVSQTDKVVQTIINATWETASLPTACAIIAAAFYCSKELTKVRHLDLFFILLTAKLYTLGILRTLNLRARFRERLMSHDLGGRQSLSDFQWNSGGSARTGSADQACVGPLEPVSPKTVPAPTSRMVEHSRGLPSCM</sequence>
<gene>
    <name evidence="4" type="ORF">C8Q71DRAFT_172399</name>
</gene>
<keyword evidence="2" id="KW-0472">Membrane</keyword>
<comment type="caution">
    <text evidence="4">The sequence shown here is derived from an EMBL/GenBank/DDBJ whole genome shotgun (WGS) entry which is preliminary data.</text>
</comment>
<organism evidence="4 5">
    <name type="scientific">Rhodofomes roseus</name>
    <dbReference type="NCBI Taxonomy" id="34475"/>
    <lineage>
        <taxon>Eukaryota</taxon>
        <taxon>Fungi</taxon>
        <taxon>Dikarya</taxon>
        <taxon>Basidiomycota</taxon>
        <taxon>Agaricomycotina</taxon>
        <taxon>Agaricomycetes</taxon>
        <taxon>Polyporales</taxon>
        <taxon>Rhodofomes</taxon>
    </lineage>
</organism>
<evidence type="ECO:0000313" key="4">
    <source>
        <dbReference type="EMBL" id="KAH9833739.1"/>
    </source>
</evidence>
<accession>A0ABQ8K9H1</accession>
<dbReference type="EMBL" id="JADCUA010000017">
    <property type="protein sequence ID" value="KAH9833739.1"/>
    <property type="molecule type" value="Genomic_DNA"/>
</dbReference>
<feature type="transmembrane region" description="Helical" evidence="2">
    <location>
        <begin position="226"/>
        <end position="245"/>
    </location>
</feature>
<feature type="transmembrane region" description="Helical" evidence="2">
    <location>
        <begin position="105"/>
        <end position="129"/>
    </location>
</feature>
<feature type="region of interest" description="Disordered" evidence="1">
    <location>
        <begin position="289"/>
        <end position="315"/>
    </location>
</feature>
<feature type="transmembrane region" description="Helical" evidence="2">
    <location>
        <begin position="64"/>
        <end position="85"/>
    </location>
</feature>
<feature type="domain" description="DUF6534" evidence="3">
    <location>
        <begin position="165"/>
        <end position="248"/>
    </location>
</feature>
<protein>
    <recommendedName>
        <fullName evidence="3">DUF6534 domain-containing protein</fullName>
    </recommendedName>
</protein>
<dbReference type="InterPro" id="IPR045339">
    <property type="entry name" value="DUF6534"/>
</dbReference>
<keyword evidence="5" id="KW-1185">Reference proteome</keyword>